<accession>X1FV00</accession>
<dbReference type="AlphaFoldDB" id="X1FV00"/>
<evidence type="ECO:0000256" key="4">
    <source>
        <dbReference type="ARBA" id="ARBA00022833"/>
    </source>
</evidence>
<name>X1FV00_9ZZZZ</name>
<evidence type="ECO:0000256" key="2">
    <source>
        <dbReference type="ARBA" id="ARBA00022723"/>
    </source>
</evidence>
<sequence>QQAIMGKLELICQKEDVHAGAESLRLIARAATGSLRDAENILQRLLTCYGNQIDFSQVQTALGLTGDENQTADTST</sequence>
<evidence type="ECO:0000256" key="3">
    <source>
        <dbReference type="ARBA" id="ARBA00022741"/>
    </source>
</evidence>
<dbReference type="FunFam" id="1.10.8.60:FF:000013">
    <property type="entry name" value="DNA polymerase III subunit gamma/tau"/>
    <property type="match status" value="1"/>
</dbReference>
<organism evidence="7">
    <name type="scientific">marine sediment metagenome</name>
    <dbReference type="NCBI Taxonomy" id="412755"/>
    <lineage>
        <taxon>unclassified sequences</taxon>
        <taxon>metagenomes</taxon>
        <taxon>ecological metagenomes</taxon>
    </lineage>
</organism>
<evidence type="ECO:0000256" key="5">
    <source>
        <dbReference type="ARBA" id="ARBA00022840"/>
    </source>
</evidence>
<comment type="caution">
    <text evidence="7">The sequence shown here is derived from an EMBL/GenBank/DDBJ whole genome shotgun (WGS) entry which is preliminary data.</text>
</comment>
<dbReference type="GO" id="GO:0005524">
    <property type="term" value="F:ATP binding"/>
    <property type="evidence" value="ECO:0007669"/>
    <property type="project" value="UniProtKB-KW"/>
</dbReference>
<dbReference type="Pfam" id="PF22608">
    <property type="entry name" value="DNAX_ATPase_lid"/>
    <property type="match status" value="1"/>
</dbReference>
<dbReference type="EMBL" id="BARU01013112">
    <property type="protein sequence ID" value="GAH33164.1"/>
    <property type="molecule type" value="Genomic_DNA"/>
</dbReference>
<dbReference type="Gene3D" id="1.10.8.60">
    <property type="match status" value="1"/>
</dbReference>
<keyword evidence="5" id="KW-0067">ATP-binding</keyword>
<protein>
    <recommendedName>
        <fullName evidence="6">DNA polymerase III subunit gamma/tau helical lid domain-containing protein</fullName>
    </recommendedName>
</protein>
<dbReference type="GO" id="GO:0046872">
    <property type="term" value="F:metal ion binding"/>
    <property type="evidence" value="ECO:0007669"/>
    <property type="project" value="UniProtKB-KW"/>
</dbReference>
<reference evidence="7" key="1">
    <citation type="journal article" date="2014" name="Front. Microbiol.">
        <title>High frequency of phylogenetically diverse reductive dehalogenase-homologous genes in deep subseafloor sedimentary metagenomes.</title>
        <authorList>
            <person name="Kawai M."/>
            <person name="Futagami T."/>
            <person name="Toyoda A."/>
            <person name="Takaki Y."/>
            <person name="Nishi S."/>
            <person name="Hori S."/>
            <person name="Arai W."/>
            <person name="Tsubouchi T."/>
            <person name="Morono Y."/>
            <person name="Uchiyama I."/>
            <person name="Ito T."/>
            <person name="Fujiyama A."/>
            <person name="Inagaki F."/>
            <person name="Takami H."/>
        </authorList>
    </citation>
    <scope>NUCLEOTIDE SEQUENCE</scope>
    <source>
        <strain evidence="7">Expedition CK06-06</strain>
    </source>
</reference>
<evidence type="ECO:0000313" key="7">
    <source>
        <dbReference type="EMBL" id="GAH33164.1"/>
    </source>
</evidence>
<keyword evidence="2" id="KW-0479">Metal-binding</keyword>
<gene>
    <name evidence="7" type="ORF">S03H2_23855</name>
</gene>
<evidence type="ECO:0000259" key="6">
    <source>
        <dbReference type="Pfam" id="PF22608"/>
    </source>
</evidence>
<feature type="non-terminal residue" evidence="7">
    <location>
        <position position="1"/>
    </location>
</feature>
<proteinExistence type="inferred from homology"/>
<keyword evidence="3" id="KW-0547">Nucleotide-binding</keyword>
<dbReference type="InterPro" id="IPR045085">
    <property type="entry name" value="HLD_clamp_pol_III_gamma_tau"/>
</dbReference>
<feature type="domain" description="DNA polymerase III subunit gamma/tau helical lid" evidence="6">
    <location>
        <begin position="4"/>
        <end position="38"/>
    </location>
</feature>
<evidence type="ECO:0000256" key="1">
    <source>
        <dbReference type="ARBA" id="ARBA00006360"/>
    </source>
</evidence>
<keyword evidence="4" id="KW-0862">Zinc</keyword>
<comment type="similarity">
    <text evidence="1">Belongs to the DnaX/STICHEL family.</text>
</comment>